<gene>
    <name evidence="12" type="ORF">VB854_11375</name>
</gene>
<keyword evidence="5 9" id="KW-0472">Membrane</keyword>
<sequence length="590" mass="63380">MRVINRLSIGVKIWLLVGVIFGLAVVAMVAGGLLAKRVEESGLDVVRRSMMDSHEGKLRALVQSQTADLGKVFAGLDGDEARLAAMRERFANSWFYMTKEETEKTGYFFAYALDGENVAHGASPDKHGKPHWDAQDPNGKYTYREFSDQARKGGGFVEYVQKKPGSDEMIPKLSYVELIPGTDWYVGTGVYIDDIERKLGETRAQMTEEFMSYAGVAGLVMLVYTGLIVVPATLFLIRKAIVGPIRRTAEIMRDIAEGEGDLTKRIEVVSTDEVGQLAERFNAFAQKVHDLVSEVIQATHEVASAATEIAASSEEMARGMGEQKDQVMQISAAVEEMGASVVEVAQKSMDAARNAEDSGKVAEEGGTVVSETVQTMREIRESVSASSKIVEELGRRGDEIGEIIAVINDIADQTNLLALNAAIEAARAGDHGRGFAVVADEVRKLADRTTQATEEVAKTIRAIQTETKVAVERMDSGNQQVEQGVTRAAEAGDSLERIMTRAREVAGMIQSIAAAAEQQSAAGVQIGRGVESISAVTTEAATGAAEAASAAEQLSHKAEELQKLVGQFKVAGHQAATGGARPGTRRFAAH</sequence>
<dbReference type="Pfam" id="PF00672">
    <property type="entry name" value="HAMP"/>
    <property type="match status" value="1"/>
</dbReference>
<dbReference type="Pfam" id="PF17200">
    <property type="entry name" value="sCache_2"/>
    <property type="match status" value="1"/>
</dbReference>
<organism evidence="12 13">
    <name type="scientific">Limnoraphis robusta CCNP1315</name>
    <dbReference type="NCBI Taxonomy" id="3110306"/>
    <lineage>
        <taxon>Bacteria</taxon>
        <taxon>Bacillati</taxon>
        <taxon>Cyanobacteriota</taxon>
        <taxon>Cyanophyceae</taxon>
        <taxon>Oscillatoriophycideae</taxon>
        <taxon>Oscillatoriales</taxon>
        <taxon>Sirenicapillariaceae</taxon>
        <taxon>Limnoraphis</taxon>
    </lineage>
</organism>
<protein>
    <submittedName>
        <fullName evidence="12">Methyl-accepting chemotaxis protein</fullName>
    </submittedName>
</protein>
<keyword evidence="6 8" id="KW-0807">Transducer</keyword>
<proteinExistence type="inferred from homology"/>
<dbReference type="CDD" id="cd06225">
    <property type="entry name" value="HAMP"/>
    <property type="match status" value="1"/>
</dbReference>
<evidence type="ECO:0000256" key="4">
    <source>
        <dbReference type="ARBA" id="ARBA00022989"/>
    </source>
</evidence>
<dbReference type="CDD" id="cd11386">
    <property type="entry name" value="MCP_signal"/>
    <property type="match status" value="1"/>
</dbReference>
<dbReference type="SMART" id="SM01049">
    <property type="entry name" value="Cache_2"/>
    <property type="match status" value="1"/>
</dbReference>
<evidence type="ECO:0000313" key="13">
    <source>
        <dbReference type="Proteomes" id="UP001301728"/>
    </source>
</evidence>
<reference evidence="12 13" key="1">
    <citation type="submission" date="2023-12" db="EMBL/GenBank/DDBJ databases">
        <title>Baltic Sea Cyanobacteria.</title>
        <authorList>
            <person name="Delbaje E."/>
            <person name="Fewer D.P."/>
            <person name="Shishido T.K."/>
        </authorList>
    </citation>
    <scope>NUCLEOTIDE SEQUENCE [LARGE SCALE GENOMIC DNA]</scope>
    <source>
        <strain evidence="12 13">CCNP 1315</strain>
    </source>
</reference>
<evidence type="ECO:0000256" key="1">
    <source>
        <dbReference type="ARBA" id="ARBA00004651"/>
    </source>
</evidence>
<dbReference type="EMBL" id="JAYGHT010000037">
    <property type="protein sequence ID" value="MEA5519544.1"/>
    <property type="molecule type" value="Genomic_DNA"/>
</dbReference>
<feature type="domain" description="HAMP" evidence="11">
    <location>
        <begin position="239"/>
        <end position="293"/>
    </location>
</feature>
<comment type="subcellular location">
    <subcellularLocation>
        <location evidence="1">Cell membrane</location>
        <topology evidence="1">Multi-pass membrane protein</topology>
    </subcellularLocation>
</comment>
<feature type="domain" description="Methyl-accepting transducer" evidence="10">
    <location>
        <begin position="298"/>
        <end position="534"/>
    </location>
</feature>
<keyword evidence="3 9" id="KW-0812">Transmembrane</keyword>
<evidence type="ECO:0000256" key="2">
    <source>
        <dbReference type="ARBA" id="ARBA00022475"/>
    </source>
</evidence>
<feature type="transmembrane region" description="Helical" evidence="9">
    <location>
        <begin position="12"/>
        <end position="35"/>
    </location>
</feature>
<dbReference type="PROSITE" id="PS50885">
    <property type="entry name" value="HAMP"/>
    <property type="match status" value="1"/>
</dbReference>
<dbReference type="Pfam" id="PF00015">
    <property type="entry name" value="MCPsignal"/>
    <property type="match status" value="1"/>
</dbReference>
<dbReference type="Proteomes" id="UP001301728">
    <property type="component" value="Unassembled WGS sequence"/>
</dbReference>
<keyword evidence="13" id="KW-1185">Reference proteome</keyword>
<evidence type="ECO:0000256" key="3">
    <source>
        <dbReference type="ARBA" id="ARBA00022692"/>
    </source>
</evidence>
<comment type="similarity">
    <text evidence="7">Belongs to the methyl-accepting chemotaxis (MCP) protein family.</text>
</comment>
<accession>A0ABU5TXJ0</accession>
<name>A0ABU5TXJ0_9CYAN</name>
<dbReference type="InterPro" id="IPR003660">
    <property type="entry name" value="HAMP_dom"/>
</dbReference>
<dbReference type="PANTHER" id="PTHR32089:SF112">
    <property type="entry name" value="LYSOZYME-LIKE PROTEIN-RELATED"/>
    <property type="match status" value="1"/>
</dbReference>
<dbReference type="PROSITE" id="PS50111">
    <property type="entry name" value="CHEMOTAXIS_TRANSDUC_2"/>
    <property type="match status" value="1"/>
</dbReference>
<keyword evidence="4 9" id="KW-1133">Transmembrane helix</keyword>
<dbReference type="InterPro" id="IPR004089">
    <property type="entry name" value="MCPsignal_dom"/>
</dbReference>
<evidence type="ECO:0000256" key="8">
    <source>
        <dbReference type="PROSITE-ProRule" id="PRU00284"/>
    </source>
</evidence>
<dbReference type="PANTHER" id="PTHR32089">
    <property type="entry name" value="METHYL-ACCEPTING CHEMOTAXIS PROTEIN MCPB"/>
    <property type="match status" value="1"/>
</dbReference>
<dbReference type="InterPro" id="IPR033480">
    <property type="entry name" value="sCache_2"/>
</dbReference>
<evidence type="ECO:0000256" key="7">
    <source>
        <dbReference type="ARBA" id="ARBA00029447"/>
    </source>
</evidence>
<comment type="caution">
    <text evidence="12">The sequence shown here is derived from an EMBL/GenBank/DDBJ whole genome shotgun (WGS) entry which is preliminary data.</text>
</comment>
<evidence type="ECO:0000256" key="5">
    <source>
        <dbReference type="ARBA" id="ARBA00023136"/>
    </source>
</evidence>
<dbReference type="RefSeq" id="WP_323306829.1">
    <property type="nucleotide sequence ID" value="NZ_JAYGHT010000037.1"/>
</dbReference>
<dbReference type="Gene3D" id="1.10.8.500">
    <property type="entry name" value="HAMP domain in histidine kinase"/>
    <property type="match status" value="1"/>
</dbReference>
<dbReference type="SMART" id="SM00283">
    <property type="entry name" value="MA"/>
    <property type="match status" value="1"/>
</dbReference>
<evidence type="ECO:0000256" key="6">
    <source>
        <dbReference type="ARBA" id="ARBA00023224"/>
    </source>
</evidence>
<dbReference type="SUPFAM" id="SSF58104">
    <property type="entry name" value="Methyl-accepting chemotaxis protein (MCP) signaling domain"/>
    <property type="match status" value="1"/>
</dbReference>
<evidence type="ECO:0000259" key="10">
    <source>
        <dbReference type="PROSITE" id="PS50111"/>
    </source>
</evidence>
<dbReference type="Gene3D" id="3.30.450.20">
    <property type="entry name" value="PAS domain"/>
    <property type="match status" value="1"/>
</dbReference>
<keyword evidence="2" id="KW-1003">Cell membrane</keyword>
<dbReference type="SMART" id="SM00304">
    <property type="entry name" value="HAMP"/>
    <property type="match status" value="2"/>
</dbReference>
<evidence type="ECO:0000259" key="11">
    <source>
        <dbReference type="PROSITE" id="PS50885"/>
    </source>
</evidence>
<dbReference type="Gene3D" id="1.10.287.950">
    <property type="entry name" value="Methyl-accepting chemotaxis protein"/>
    <property type="match status" value="1"/>
</dbReference>
<evidence type="ECO:0000313" key="12">
    <source>
        <dbReference type="EMBL" id="MEA5519544.1"/>
    </source>
</evidence>
<evidence type="ECO:0000256" key="9">
    <source>
        <dbReference type="SAM" id="Phobius"/>
    </source>
</evidence>
<feature type="transmembrane region" description="Helical" evidence="9">
    <location>
        <begin position="210"/>
        <end position="237"/>
    </location>
</feature>